<proteinExistence type="predicted"/>
<keyword evidence="3" id="KW-1185">Reference proteome</keyword>
<reference evidence="2 3" key="1">
    <citation type="journal article" date="2007" name="Appl. Environ. Microbiol.">
        <title>Genome sequence of the cellulolytic gliding bacterium Cytophaga hutchinsonii.</title>
        <authorList>
            <person name="Xie G."/>
            <person name="Bruce D.C."/>
            <person name="Challacombe J.F."/>
            <person name="Chertkov O."/>
            <person name="Detter J.C."/>
            <person name="Gilna P."/>
            <person name="Han C.S."/>
            <person name="Lucas S."/>
            <person name="Misra M."/>
            <person name="Myers G.L."/>
            <person name="Richardson P."/>
            <person name="Tapia R."/>
            <person name="Thayer N."/>
            <person name="Thompson L.S."/>
            <person name="Brettin T.S."/>
            <person name="Henrissat B."/>
            <person name="Wilson D.B."/>
            <person name="McBride M.J."/>
        </authorList>
    </citation>
    <scope>NUCLEOTIDE SEQUENCE [LARGE SCALE GENOMIC DNA]</scope>
    <source>
        <strain evidence="3">ATCC 33406 / DSM 1761 / CIP 103989 / NBRC 15051 / NCIMB 9469 / D465</strain>
    </source>
</reference>
<feature type="transmembrane region" description="Helical" evidence="1">
    <location>
        <begin position="53"/>
        <end position="70"/>
    </location>
</feature>
<dbReference type="AlphaFoldDB" id="A0A6N4SNM4"/>
<name>A0A6N4SNM4_CYTH3</name>
<dbReference type="Proteomes" id="UP000001822">
    <property type="component" value="Chromosome"/>
</dbReference>
<evidence type="ECO:0000313" key="2">
    <source>
        <dbReference type="EMBL" id="ABG57896.1"/>
    </source>
</evidence>
<keyword evidence="1" id="KW-0812">Transmembrane</keyword>
<keyword evidence="1" id="KW-1133">Transmembrane helix</keyword>
<accession>A0A6N4SNM4</accession>
<keyword evidence="1" id="KW-0472">Membrane</keyword>
<feature type="transmembrane region" description="Helical" evidence="1">
    <location>
        <begin position="28"/>
        <end position="47"/>
    </location>
</feature>
<evidence type="ECO:0000256" key="1">
    <source>
        <dbReference type="SAM" id="Phobius"/>
    </source>
</evidence>
<sequence length="78" mass="9354">MAHIKTTNTDTNLYKIKYKEVLPKAEPLFLFIFGNYITLLCIFYFSFKSCLDYIKKIFFVIIATLSKYISTYRTFKIR</sequence>
<organism evidence="2 3">
    <name type="scientific">Cytophaga hutchinsonii (strain ATCC 33406 / DSM 1761 / CIP 103989 / NBRC 15051 / NCIMB 9469 / D465)</name>
    <dbReference type="NCBI Taxonomy" id="269798"/>
    <lineage>
        <taxon>Bacteria</taxon>
        <taxon>Pseudomonadati</taxon>
        <taxon>Bacteroidota</taxon>
        <taxon>Cytophagia</taxon>
        <taxon>Cytophagales</taxon>
        <taxon>Cytophagaceae</taxon>
        <taxon>Cytophaga</taxon>
    </lineage>
</organism>
<dbReference type="EMBL" id="CP000383">
    <property type="protein sequence ID" value="ABG57896.1"/>
    <property type="molecule type" value="Genomic_DNA"/>
</dbReference>
<protein>
    <submittedName>
        <fullName evidence="2">Uncharacterized protein</fullName>
    </submittedName>
</protein>
<dbReference type="KEGG" id="chu:CHU_0609"/>
<gene>
    <name evidence="2" type="ordered locus">CHU_0609</name>
</gene>
<evidence type="ECO:0000313" key="3">
    <source>
        <dbReference type="Proteomes" id="UP000001822"/>
    </source>
</evidence>